<feature type="binding site" evidence="12">
    <location>
        <position position="189"/>
    </location>
    <ligand>
        <name>ATP</name>
        <dbReference type="ChEBI" id="CHEBI:30616"/>
    </ligand>
</feature>
<comment type="function">
    <text evidence="12">Catalyzes the phosphorylation of ribose at O-5 in a reaction requiring ATP and magnesium. The resulting D-ribose-5-phosphate can then be used either for sythesis of nucleotides, histidine, and tryptophan, or as a component of the pentose phosphate pathway.</text>
</comment>
<feature type="binding site" evidence="12">
    <location>
        <position position="145"/>
    </location>
    <ligand>
        <name>substrate</name>
    </ligand>
</feature>
<comment type="similarity">
    <text evidence="12">Belongs to the carbohydrate kinase PfkB family. Ribokinase subfamily.</text>
</comment>
<gene>
    <name evidence="12" type="primary">rbsK</name>
    <name evidence="14" type="ORF">FGL95_05985</name>
</gene>
<dbReference type="GO" id="GO:0005829">
    <property type="term" value="C:cytosol"/>
    <property type="evidence" value="ECO:0007669"/>
    <property type="project" value="TreeGrafter"/>
</dbReference>
<dbReference type="PANTHER" id="PTHR10584:SF166">
    <property type="entry name" value="RIBOKINASE"/>
    <property type="match status" value="1"/>
</dbReference>
<comment type="caution">
    <text evidence="14">The sequence shown here is derived from an EMBL/GenBank/DDBJ whole genome shotgun (WGS) entry which is preliminary data.</text>
</comment>
<dbReference type="PRINTS" id="PR00990">
    <property type="entry name" value="RIBOKINASE"/>
</dbReference>
<feature type="active site" description="Proton acceptor" evidence="12">
    <location>
        <position position="243"/>
    </location>
</feature>
<dbReference type="CDD" id="cd01174">
    <property type="entry name" value="ribokinase"/>
    <property type="match status" value="1"/>
</dbReference>
<dbReference type="AlphaFoldDB" id="A0A848KAA0"/>
<dbReference type="InterPro" id="IPR011611">
    <property type="entry name" value="PfkB_dom"/>
</dbReference>
<dbReference type="RefSeq" id="WP_169585337.1">
    <property type="nucleotide sequence ID" value="NZ_VCQU01000002.1"/>
</dbReference>
<dbReference type="InterPro" id="IPR002173">
    <property type="entry name" value="Carboh/pur_kinase_PfkB_CS"/>
</dbReference>
<evidence type="ECO:0000256" key="3">
    <source>
        <dbReference type="ARBA" id="ARBA00016943"/>
    </source>
</evidence>
<keyword evidence="4 12" id="KW-0808">Transferase</keyword>
<dbReference type="PANTHER" id="PTHR10584">
    <property type="entry name" value="SUGAR KINASE"/>
    <property type="match status" value="1"/>
</dbReference>
<evidence type="ECO:0000259" key="13">
    <source>
        <dbReference type="Pfam" id="PF00294"/>
    </source>
</evidence>
<dbReference type="SUPFAM" id="SSF53613">
    <property type="entry name" value="Ribokinase-like"/>
    <property type="match status" value="1"/>
</dbReference>
<feature type="binding site" evidence="12">
    <location>
        <position position="239"/>
    </location>
    <ligand>
        <name>K(+)</name>
        <dbReference type="ChEBI" id="CHEBI:29103"/>
    </ligand>
</feature>
<keyword evidence="5 12" id="KW-0479">Metal-binding</keyword>
<keyword evidence="9 12" id="KW-0460">Magnesium</keyword>
<feature type="binding site" evidence="12">
    <location>
        <position position="271"/>
    </location>
    <ligand>
        <name>K(+)</name>
        <dbReference type="ChEBI" id="CHEBI:29103"/>
    </ligand>
</feature>
<evidence type="ECO:0000256" key="1">
    <source>
        <dbReference type="ARBA" id="ARBA00005380"/>
    </source>
</evidence>
<comment type="cofactor">
    <cofactor evidence="12">
        <name>Mg(2+)</name>
        <dbReference type="ChEBI" id="CHEBI:18420"/>
    </cofactor>
    <text evidence="12">Requires a divalent cation, most likely magnesium in vivo, as an electrophilic catalyst to aid phosphoryl group transfer. It is the chelate of the metal and the nucleotide that is the actual substrate.</text>
</comment>
<dbReference type="EC" id="2.7.1.15" evidence="2 12"/>
<comment type="subunit">
    <text evidence="12">Homodimer.</text>
</comment>
<feature type="binding site" evidence="12">
    <location>
        <begin position="210"/>
        <end position="215"/>
    </location>
    <ligand>
        <name>ATP</name>
        <dbReference type="ChEBI" id="CHEBI:30616"/>
    </ligand>
</feature>
<evidence type="ECO:0000256" key="10">
    <source>
        <dbReference type="ARBA" id="ARBA00022958"/>
    </source>
</evidence>
<dbReference type="GO" id="GO:0019303">
    <property type="term" value="P:D-ribose catabolic process"/>
    <property type="evidence" value="ECO:0007669"/>
    <property type="project" value="UniProtKB-UniRule"/>
</dbReference>
<evidence type="ECO:0000256" key="2">
    <source>
        <dbReference type="ARBA" id="ARBA00012035"/>
    </source>
</evidence>
<feature type="binding site" evidence="12">
    <location>
        <position position="237"/>
    </location>
    <ligand>
        <name>K(+)</name>
        <dbReference type="ChEBI" id="CHEBI:29103"/>
    </ligand>
</feature>
<keyword evidence="6 12" id="KW-0547">Nucleotide-binding</keyword>
<evidence type="ECO:0000256" key="11">
    <source>
        <dbReference type="ARBA" id="ARBA00023277"/>
    </source>
</evidence>
<feature type="binding site" evidence="12">
    <location>
        <begin position="46"/>
        <end position="50"/>
    </location>
    <ligand>
        <name>substrate</name>
    </ligand>
</feature>
<dbReference type="Gene3D" id="3.40.1190.20">
    <property type="match status" value="1"/>
</dbReference>
<feature type="binding site" evidence="12">
    <location>
        <position position="243"/>
    </location>
    <ligand>
        <name>substrate</name>
    </ligand>
</feature>
<evidence type="ECO:0000256" key="9">
    <source>
        <dbReference type="ARBA" id="ARBA00022842"/>
    </source>
</evidence>
<comment type="subcellular location">
    <subcellularLocation>
        <location evidence="12">Cytoplasm</location>
    </subcellularLocation>
</comment>
<dbReference type="GO" id="GO:0004747">
    <property type="term" value="F:ribokinase activity"/>
    <property type="evidence" value="ECO:0007669"/>
    <property type="project" value="UniProtKB-UniRule"/>
</dbReference>
<evidence type="ECO:0000256" key="12">
    <source>
        <dbReference type="HAMAP-Rule" id="MF_01987"/>
    </source>
</evidence>
<feature type="binding site" evidence="12">
    <location>
        <position position="280"/>
    </location>
    <ligand>
        <name>K(+)</name>
        <dbReference type="ChEBI" id="CHEBI:29103"/>
    </ligand>
</feature>
<dbReference type="Proteomes" id="UP000535543">
    <property type="component" value="Unassembled WGS sequence"/>
</dbReference>
<evidence type="ECO:0000256" key="4">
    <source>
        <dbReference type="ARBA" id="ARBA00022679"/>
    </source>
</evidence>
<dbReference type="Pfam" id="PF00294">
    <property type="entry name" value="PfkB"/>
    <property type="match status" value="1"/>
</dbReference>
<evidence type="ECO:0000256" key="5">
    <source>
        <dbReference type="ARBA" id="ARBA00022723"/>
    </source>
</evidence>
<evidence type="ECO:0000313" key="15">
    <source>
        <dbReference type="Proteomes" id="UP000535543"/>
    </source>
</evidence>
<dbReference type="InterPro" id="IPR002139">
    <property type="entry name" value="Ribo/fructo_kinase"/>
</dbReference>
<keyword evidence="12" id="KW-0963">Cytoplasm</keyword>
<keyword evidence="15" id="KW-1185">Reference proteome</keyword>
<dbReference type="GO" id="GO:0046872">
    <property type="term" value="F:metal ion binding"/>
    <property type="evidence" value="ECO:0007669"/>
    <property type="project" value="UniProtKB-KW"/>
</dbReference>
<evidence type="ECO:0000313" key="14">
    <source>
        <dbReference type="EMBL" id="NMN94586.1"/>
    </source>
</evidence>
<dbReference type="InterPro" id="IPR011877">
    <property type="entry name" value="Ribokinase"/>
</dbReference>
<feature type="binding site" evidence="12">
    <location>
        <begin position="242"/>
        <end position="243"/>
    </location>
    <ligand>
        <name>ATP</name>
        <dbReference type="ChEBI" id="CHEBI:30616"/>
    </ligand>
</feature>
<proteinExistence type="inferred from homology"/>
<feature type="binding site" evidence="12">
    <location>
        <position position="274"/>
    </location>
    <ligand>
        <name>K(+)</name>
        <dbReference type="ChEBI" id="CHEBI:29103"/>
    </ligand>
</feature>
<evidence type="ECO:0000256" key="6">
    <source>
        <dbReference type="ARBA" id="ARBA00022741"/>
    </source>
</evidence>
<protein>
    <recommendedName>
        <fullName evidence="3 12">Ribokinase</fullName>
        <shortName evidence="12">RK</shortName>
        <ecNumber evidence="2 12">2.7.1.15</ecNumber>
    </recommendedName>
</protein>
<dbReference type="EMBL" id="VCQU01000002">
    <property type="protein sequence ID" value="NMN94586.1"/>
    <property type="molecule type" value="Genomic_DNA"/>
</dbReference>
<feature type="binding site" evidence="12">
    <location>
        <position position="276"/>
    </location>
    <ligand>
        <name>K(+)</name>
        <dbReference type="ChEBI" id="CHEBI:29103"/>
    </ligand>
</feature>
<feature type="binding site" evidence="12">
    <location>
        <begin position="18"/>
        <end position="20"/>
    </location>
    <ligand>
        <name>substrate</name>
    </ligand>
</feature>
<reference evidence="14 15" key="1">
    <citation type="submission" date="2019-05" db="EMBL/GenBank/DDBJ databases">
        <authorList>
            <person name="Lee S.D."/>
        </authorList>
    </citation>
    <scope>NUCLEOTIDE SEQUENCE [LARGE SCALE GENOMIC DNA]</scope>
    <source>
        <strain evidence="14 15">YC2-7</strain>
    </source>
</reference>
<comment type="similarity">
    <text evidence="1">Belongs to the carbohydrate kinase pfkB family.</text>
</comment>
<feature type="domain" description="Carbohydrate kinase PfkB" evidence="13">
    <location>
        <begin position="10"/>
        <end position="283"/>
    </location>
</feature>
<reference evidence="14 15" key="2">
    <citation type="submission" date="2020-06" db="EMBL/GenBank/DDBJ databases">
        <title>Antribacter stalactiti gen. nov., sp. nov., a new member of the family Nacardiaceae isolated from a cave.</title>
        <authorList>
            <person name="Kim I.S."/>
        </authorList>
    </citation>
    <scope>NUCLEOTIDE SEQUENCE [LARGE SCALE GENOMIC DNA]</scope>
    <source>
        <strain evidence="14 15">YC2-7</strain>
    </source>
</reference>
<comment type="caution">
    <text evidence="12">Lacks conserved residue(s) required for the propagation of feature annotation.</text>
</comment>
<evidence type="ECO:0000256" key="8">
    <source>
        <dbReference type="ARBA" id="ARBA00022840"/>
    </source>
</evidence>
<comment type="catalytic activity">
    <reaction evidence="12">
        <text>D-ribose + ATP = D-ribose 5-phosphate + ADP + H(+)</text>
        <dbReference type="Rhea" id="RHEA:13697"/>
        <dbReference type="ChEBI" id="CHEBI:15378"/>
        <dbReference type="ChEBI" id="CHEBI:30616"/>
        <dbReference type="ChEBI" id="CHEBI:47013"/>
        <dbReference type="ChEBI" id="CHEBI:78346"/>
        <dbReference type="ChEBI" id="CHEBI:456216"/>
        <dbReference type="EC" id="2.7.1.15"/>
    </reaction>
</comment>
<comment type="activity regulation">
    <text evidence="12">Activated by a monovalent cation that binds near, but not in, the active site. The most likely occupant of the site in vivo is potassium. Ion binding induces a conformational change that may alter substrate affinity.</text>
</comment>
<name>A0A848KAA0_9NOCA</name>
<keyword evidence="8 12" id="KW-0067">ATP-binding</keyword>
<evidence type="ECO:0000256" key="7">
    <source>
        <dbReference type="ARBA" id="ARBA00022777"/>
    </source>
</evidence>
<sequence length="296" mass="30235">MTTVESAAPRITVLGSVNMDLVATTERLPVPGETIFGGSFAQSPGGKGSNQAIAAAKSGGEVEFLGAVGDDTFALELRETLVLNDVGTELLREVEGPSGVAFITVDQSGENSIIVVGGANATVTDLSAEELAAIENASTLLCQFEIPIETVTAAAKHARAKGTIVMLNPSPMQPIPTELLECVDVLVLNEIEADQIGDDGLAGVPHVVITRGSSGATYRGPQGVEHKEPAMPVEAIDTTGAGDAFAGALAVAWNQGPEQALRWACAAGALATTVRGASPSLPSDEQIEAALTLSTH</sequence>
<dbReference type="PROSITE" id="PS00584">
    <property type="entry name" value="PFKB_KINASES_2"/>
    <property type="match status" value="1"/>
</dbReference>
<dbReference type="InterPro" id="IPR029056">
    <property type="entry name" value="Ribokinase-like"/>
</dbReference>
<dbReference type="UniPathway" id="UPA00916">
    <property type="reaction ID" value="UER00889"/>
</dbReference>
<comment type="pathway">
    <text evidence="12">Carbohydrate metabolism; D-ribose degradation; D-ribose 5-phosphate from beta-D-ribopyranose: step 2/2.</text>
</comment>
<accession>A0A848KAA0</accession>
<keyword evidence="7 12" id="KW-0418">Kinase</keyword>
<organism evidence="14 15">
    <name type="scientific">Antrihabitans stalactiti</name>
    <dbReference type="NCBI Taxonomy" id="2584121"/>
    <lineage>
        <taxon>Bacteria</taxon>
        <taxon>Bacillati</taxon>
        <taxon>Actinomycetota</taxon>
        <taxon>Actinomycetes</taxon>
        <taxon>Mycobacteriales</taxon>
        <taxon>Nocardiaceae</taxon>
        <taxon>Antrihabitans</taxon>
    </lineage>
</organism>
<keyword evidence="11 12" id="KW-0119">Carbohydrate metabolism</keyword>
<keyword evidence="10 12" id="KW-0630">Potassium</keyword>
<dbReference type="HAMAP" id="MF_01987">
    <property type="entry name" value="Ribokinase"/>
    <property type="match status" value="1"/>
</dbReference>
<dbReference type="GO" id="GO:0005524">
    <property type="term" value="F:ATP binding"/>
    <property type="evidence" value="ECO:0007669"/>
    <property type="project" value="UniProtKB-UniRule"/>
</dbReference>